<keyword evidence="4" id="KW-1185">Reference proteome</keyword>
<dbReference type="InterPro" id="IPR052350">
    <property type="entry name" value="Metallo-dep_Lactonases"/>
</dbReference>
<dbReference type="PANTHER" id="PTHR43569">
    <property type="entry name" value="AMIDOHYDROLASE"/>
    <property type="match status" value="1"/>
</dbReference>
<accession>A0AAE2ZKA8</accession>
<dbReference type="GO" id="GO:0016787">
    <property type="term" value="F:hydrolase activity"/>
    <property type="evidence" value="ECO:0007669"/>
    <property type="project" value="InterPro"/>
</dbReference>
<name>A0AAE2ZKA8_9HYPH</name>
<evidence type="ECO:0000313" key="4">
    <source>
        <dbReference type="Proteomes" id="UP001196509"/>
    </source>
</evidence>
<dbReference type="SUPFAM" id="SSF51556">
    <property type="entry name" value="Metallo-dependent hydrolases"/>
    <property type="match status" value="1"/>
</dbReference>
<dbReference type="Pfam" id="PF04909">
    <property type="entry name" value="Amidohydro_2"/>
    <property type="match status" value="1"/>
</dbReference>
<dbReference type="EMBL" id="JAICBX010000002">
    <property type="protein sequence ID" value="MBW8637574.1"/>
    <property type="molecule type" value="Genomic_DNA"/>
</dbReference>
<comment type="caution">
    <text evidence="3">The sequence shown here is derived from an EMBL/GenBank/DDBJ whole genome shotgun (WGS) entry which is preliminary data.</text>
</comment>
<dbReference type="InterPro" id="IPR032466">
    <property type="entry name" value="Metal_Hydrolase"/>
</dbReference>
<dbReference type="AlphaFoldDB" id="A0AAE2ZKA8"/>
<evidence type="ECO:0000313" key="3">
    <source>
        <dbReference type="EMBL" id="MBW8637574.1"/>
    </source>
</evidence>
<organism evidence="3 4">
    <name type="scientific">Flavimaribacter sediminis</name>
    <dbReference type="NCBI Taxonomy" id="2865987"/>
    <lineage>
        <taxon>Bacteria</taxon>
        <taxon>Pseudomonadati</taxon>
        <taxon>Pseudomonadota</taxon>
        <taxon>Alphaproteobacteria</taxon>
        <taxon>Hyphomicrobiales</taxon>
        <taxon>Rhizobiaceae</taxon>
        <taxon>Flavimaribacter</taxon>
    </lineage>
</organism>
<dbReference type="PANTHER" id="PTHR43569:SF1">
    <property type="entry name" value="BLL3371 PROTEIN"/>
    <property type="match status" value="1"/>
</dbReference>
<feature type="domain" description="Amidohydrolase-related" evidence="2">
    <location>
        <begin position="27"/>
        <end position="315"/>
    </location>
</feature>
<sequence>MRSARWSAAPARKAFPVGGETYRGPIIDAHHHLWDLRLERHAWLDWPTQGDELAPLRRNYLVEDYLKASTRSGIVASVHVEANWDPTDPLGETEWLDSLERPAGIAARYVAYAALASDNAQEIIERQAAHERVAGIREIISWHPDPAKARVERGDLMEDARWRAGLAHLQSHGLSFDLLISSRQLDMALRLARDFPDMQFVLNHCGSPMDRDAEGMDQWRASLRRLAAAGNVSLKISDPVAYDPAWTRESLAGVILHCIDCFGAGRCMFASDYPVAGLHITFDHWLALFSDIIADLSEDEKRSLFFDNARKIYRIPV</sequence>
<dbReference type="Proteomes" id="UP001196509">
    <property type="component" value="Unassembled WGS sequence"/>
</dbReference>
<gene>
    <name evidence="3" type="ORF">K1W69_10280</name>
</gene>
<proteinExistence type="inferred from homology"/>
<evidence type="ECO:0000256" key="1">
    <source>
        <dbReference type="ARBA" id="ARBA00038310"/>
    </source>
</evidence>
<dbReference type="InterPro" id="IPR006680">
    <property type="entry name" value="Amidohydro-rel"/>
</dbReference>
<evidence type="ECO:0000259" key="2">
    <source>
        <dbReference type="Pfam" id="PF04909"/>
    </source>
</evidence>
<protein>
    <submittedName>
        <fullName evidence="3">Amidohydrolase family protein</fullName>
    </submittedName>
</protein>
<reference evidence="3" key="1">
    <citation type="submission" date="2021-08" db="EMBL/GenBank/DDBJ databases">
        <title>Hoeflea bacterium WL0058 sp. nov., isolated from the sediment.</title>
        <authorList>
            <person name="Wang L."/>
            <person name="Zhang D."/>
        </authorList>
    </citation>
    <scope>NUCLEOTIDE SEQUENCE</scope>
    <source>
        <strain evidence="3">WL0058</strain>
    </source>
</reference>
<dbReference type="Gene3D" id="3.20.20.140">
    <property type="entry name" value="Metal-dependent hydrolases"/>
    <property type="match status" value="1"/>
</dbReference>
<comment type="similarity">
    <text evidence="1">Belongs to the metallo-dependent hydrolases superfamily.</text>
</comment>